<organism evidence="1 2">
    <name type="scientific">Priestia aryabhattai</name>
    <name type="common">Bacillus aryabhattai</name>
    <dbReference type="NCBI Taxonomy" id="412384"/>
    <lineage>
        <taxon>Bacteria</taxon>
        <taxon>Bacillati</taxon>
        <taxon>Bacillota</taxon>
        <taxon>Bacilli</taxon>
        <taxon>Bacillales</taxon>
        <taxon>Bacillaceae</taxon>
        <taxon>Priestia</taxon>
    </lineage>
</organism>
<accession>A0A7W3RHL7</accession>
<evidence type="ECO:0000313" key="2">
    <source>
        <dbReference type="Proteomes" id="UP000543174"/>
    </source>
</evidence>
<dbReference type="Pfam" id="PF13076">
    <property type="entry name" value="Fur_reg_FbpA"/>
    <property type="match status" value="1"/>
</dbReference>
<gene>
    <name evidence="1" type="ORF">HNP21_005499</name>
</gene>
<evidence type="ECO:0000313" key="1">
    <source>
        <dbReference type="EMBL" id="MBA9042364.1"/>
    </source>
</evidence>
<comment type="caution">
    <text evidence="1">The sequence shown here is derived from an EMBL/GenBank/DDBJ whole genome shotgun (WGS) entry which is preliminary data.</text>
</comment>
<protein>
    <recommendedName>
        <fullName evidence="3">Fur-regulated basic protein FbpA</fullName>
    </recommendedName>
</protein>
<keyword evidence="2" id="KW-1185">Reference proteome</keyword>
<proteinExistence type="predicted"/>
<sequence>MSEKIYSDIQRKKTSIIDSLIHLGIYKKGNKQLYELTLHELETEYQIVNPAIRDLSF</sequence>
<dbReference type="RefSeq" id="WP_182528018.1">
    <property type="nucleotide sequence ID" value="NZ_JACJHT010000011.1"/>
</dbReference>
<name>A0A7W3RHL7_PRIAR</name>
<reference evidence="1" key="1">
    <citation type="submission" date="2020-08" db="EMBL/GenBank/DDBJ databases">
        <title>Functional genomics of gut bacteria from endangered species of beetles.</title>
        <authorList>
            <person name="Carlos-Shanley C."/>
        </authorList>
    </citation>
    <scope>NUCLEOTIDE SEQUENCE [LARGE SCALE GENOMIC DNA]</scope>
    <source>
        <strain evidence="1">S00060</strain>
    </source>
</reference>
<dbReference type="AlphaFoldDB" id="A0A7W3RHL7"/>
<dbReference type="Proteomes" id="UP000543174">
    <property type="component" value="Unassembled WGS sequence"/>
</dbReference>
<dbReference type="InterPro" id="IPR025072">
    <property type="entry name" value="Fur_reg_FbpA"/>
</dbReference>
<dbReference type="EMBL" id="JACJHT010000011">
    <property type="protein sequence ID" value="MBA9042364.1"/>
    <property type="molecule type" value="Genomic_DNA"/>
</dbReference>
<evidence type="ECO:0008006" key="3">
    <source>
        <dbReference type="Google" id="ProtNLM"/>
    </source>
</evidence>